<keyword evidence="3" id="KW-1185">Reference proteome</keyword>
<dbReference type="RefSeq" id="WP_213528589.1">
    <property type="nucleotide sequence ID" value="NZ_BOVJ01000062.1"/>
</dbReference>
<proteinExistence type="predicted"/>
<gene>
    <name evidence="2" type="ORF">PACILC2_19760</name>
</gene>
<dbReference type="InterPro" id="IPR031032">
    <property type="entry name" value="Gpos_C8-like"/>
</dbReference>
<comment type="caution">
    <text evidence="2">The sequence shown here is derived from an EMBL/GenBank/DDBJ whole genome shotgun (WGS) entry which is preliminary data.</text>
</comment>
<dbReference type="EMBL" id="BOVJ01000062">
    <property type="protein sequence ID" value="GIQ63408.1"/>
    <property type="molecule type" value="Genomic_DNA"/>
</dbReference>
<accession>A0ABQ4N5D2</accession>
<dbReference type="NCBIfam" id="TIGR04450">
    <property type="entry name" value="Gpos_C8_like"/>
    <property type="match status" value="1"/>
</dbReference>
<evidence type="ECO:0000313" key="2">
    <source>
        <dbReference type="EMBL" id="GIQ63408.1"/>
    </source>
</evidence>
<feature type="chain" id="PRO_5046455994" evidence="1">
    <location>
        <begin position="24"/>
        <end position="226"/>
    </location>
</feature>
<keyword evidence="1" id="KW-0732">Signal</keyword>
<name>A0ABQ4N5D2_9BACL</name>
<feature type="signal peptide" evidence="1">
    <location>
        <begin position="1"/>
        <end position="23"/>
    </location>
</feature>
<dbReference type="Proteomes" id="UP000680304">
    <property type="component" value="Unassembled WGS sequence"/>
</dbReference>
<reference evidence="2 3" key="1">
    <citation type="submission" date="2021-04" db="EMBL/GenBank/DDBJ databases">
        <title>Draft genome sequence of Paenibacillus cisolokensis, LC2-13A.</title>
        <authorList>
            <person name="Uke A."/>
            <person name="Chhe C."/>
            <person name="Baramee S."/>
            <person name="Kosugi A."/>
        </authorList>
    </citation>
    <scope>NUCLEOTIDE SEQUENCE [LARGE SCALE GENOMIC DNA]</scope>
    <source>
        <strain evidence="2 3">LC2-13A</strain>
    </source>
</reference>
<sequence>MKFVKMFLVAMLSFVLIVPTTSAQEATPDCQCSSGGEATLDQVRTELEANGVNIVDSLTIKEQAIVDQVVNDQMAAHNVALQQYEFSDYTSIDGAAMYKGFKNVELDNHTYDYVAVNYNVFLNKENEEYIALAAWVDLEAAKVLDITVTHIDTDQEISLIFHSTGNNSGFITPFDFEFNGRSFACSLTGLFACISYCGIWHLVNPVAGVTCDFLCGGAFAFACSGA</sequence>
<organism evidence="2 3">
    <name type="scientific">Paenibacillus cisolokensis</name>
    <dbReference type="NCBI Taxonomy" id="1658519"/>
    <lineage>
        <taxon>Bacteria</taxon>
        <taxon>Bacillati</taxon>
        <taxon>Bacillota</taxon>
        <taxon>Bacilli</taxon>
        <taxon>Bacillales</taxon>
        <taxon>Paenibacillaceae</taxon>
        <taxon>Paenibacillus</taxon>
    </lineage>
</organism>
<protein>
    <submittedName>
        <fullName evidence="2">Uncharacterized protein</fullName>
    </submittedName>
</protein>
<evidence type="ECO:0000256" key="1">
    <source>
        <dbReference type="SAM" id="SignalP"/>
    </source>
</evidence>
<evidence type="ECO:0000313" key="3">
    <source>
        <dbReference type="Proteomes" id="UP000680304"/>
    </source>
</evidence>